<dbReference type="AlphaFoldDB" id="A0A1Y1S644"/>
<evidence type="ECO:0000313" key="2">
    <source>
        <dbReference type="EMBL" id="ORD93640.1"/>
    </source>
</evidence>
<evidence type="ECO:0000313" key="3">
    <source>
        <dbReference type="Proteomes" id="UP000192639"/>
    </source>
</evidence>
<feature type="region of interest" description="Disordered" evidence="1">
    <location>
        <begin position="1"/>
        <end position="26"/>
    </location>
</feature>
<gene>
    <name evidence="2" type="ORF">ECANGB1_1840</name>
</gene>
<comment type="caution">
    <text evidence="2">The sequence shown here is derived from an EMBL/GenBank/DDBJ whole genome shotgun (WGS) entry which is preliminary data.</text>
</comment>
<name>A0A1Y1S644_9MICR</name>
<evidence type="ECO:0000256" key="1">
    <source>
        <dbReference type="SAM" id="MobiDB-lite"/>
    </source>
</evidence>
<dbReference type="Pfam" id="PF17031">
    <property type="entry name" value="DUF5101"/>
    <property type="match status" value="1"/>
</dbReference>
<proteinExistence type="predicted"/>
<dbReference type="EMBL" id="LWDP01000060">
    <property type="protein sequence ID" value="ORD93640.1"/>
    <property type="molecule type" value="Genomic_DNA"/>
</dbReference>
<dbReference type="Proteomes" id="UP000192639">
    <property type="component" value="Unassembled WGS sequence"/>
</dbReference>
<accession>A0A1Y1S644</accession>
<sequence>MKGKLSDKTNATTDAGDEQKGGQNKTGEQCTLINYLKQKKDETADYNLKYDISKCIEILEGKENQEVTEIKDALYNVILEKEELFKTNCELVCEINDLKNFKDCNGK</sequence>
<dbReference type="VEuPathDB" id="MicrosporidiaDB:ECANGB1_1840"/>
<reference evidence="2 3" key="1">
    <citation type="journal article" date="2017" name="Environ. Microbiol.">
        <title>Decay of the glycolytic pathway and adaptation to intranuclear parasitism within Enterocytozoonidae microsporidia.</title>
        <authorList>
            <person name="Wiredu Boakye D."/>
            <person name="Jaroenlak P."/>
            <person name="Prachumwat A."/>
            <person name="Williams T.A."/>
            <person name="Bateman K.S."/>
            <person name="Itsathitphaisarn O."/>
            <person name="Sritunyalucksana K."/>
            <person name="Paszkiewicz K.H."/>
            <person name="Moore K.A."/>
            <person name="Stentiford G.D."/>
            <person name="Williams B.A."/>
        </authorList>
    </citation>
    <scope>NUCLEOTIDE SEQUENCE [LARGE SCALE GENOMIC DNA]</scope>
    <source>
        <strain evidence="2 3">GB1</strain>
    </source>
</reference>
<dbReference type="InterPro" id="IPR031492">
    <property type="entry name" value="DUF5101"/>
</dbReference>
<organism evidence="2 3">
    <name type="scientific">Enterospora canceri</name>
    <dbReference type="NCBI Taxonomy" id="1081671"/>
    <lineage>
        <taxon>Eukaryota</taxon>
        <taxon>Fungi</taxon>
        <taxon>Fungi incertae sedis</taxon>
        <taxon>Microsporidia</taxon>
        <taxon>Enterocytozoonidae</taxon>
        <taxon>Enterospora</taxon>
    </lineage>
</organism>
<keyword evidence="3" id="KW-1185">Reference proteome</keyword>
<dbReference type="OrthoDB" id="2186985at2759"/>
<protein>
    <submittedName>
        <fullName evidence="2">Uncharacterized protein</fullName>
    </submittedName>
</protein>